<dbReference type="RefSeq" id="WP_012594158.1">
    <property type="nucleotide sequence ID" value="NC_011726.1"/>
</dbReference>
<dbReference type="Proteomes" id="UP000008204">
    <property type="component" value="Chromosome"/>
</dbReference>
<dbReference type="AlphaFoldDB" id="B7JYL2"/>
<reference evidence="2" key="1">
    <citation type="journal article" date="2011" name="MBio">
        <title>Novel metabolic attributes of the genus Cyanothece, comprising a group of unicellular nitrogen-fixing Cyanobacteria.</title>
        <authorList>
            <person name="Bandyopadhyay A."/>
            <person name="Elvitigala T."/>
            <person name="Welsh E."/>
            <person name="Stockel J."/>
            <person name="Liberton M."/>
            <person name="Min H."/>
            <person name="Sherman L.A."/>
            <person name="Pakrasi H.B."/>
        </authorList>
    </citation>
    <scope>NUCLEOTIDE SEQUENCE [LARGE SCALE GENOMIC DNA]</scope>
    <source>
        <strain evidence="2">PCC 8801</strain>
    </source>
</reference>
<accession>B7JYL2</accession>
<organism evidence="1 2">
    <name type="scientific">Rippkaea orientalis (strain PCC 8801 / RF-1)</name>
    <name type="common">Cyanothece sp. (strain PCC 8801)</name>
    <dbReference type="NCBI Taxonomy" id="41431"/>
    <lineage>
        <taxon>Bacteria</taxon>
        <taxon>Bacillati</taxon>
        <taxon>Cyanobacteriota</taxon>
        <taxon>Cyanophyceae</taxon>
        <taxon>Oscillatoriophycideae</taxon>
        <taxon>Chroococcales</taxon>
        <taxon>Aphanothecaceae</taxon>
        <taxon>Rippkaea</taxon>
        <taxon>Rippkaea orientalis</taxon>
    </lineage>
</organism>
<name>B7JYL2_RIPO1</name>
<dbReference type="KEGG" id="cyp:PCC8801_0800"/>
<dbReference type="EMBL" id="CP001287">
    <property type="protein sequence ID" value="ACK64882.1"/>
    <property type="molecule type" value="Genomic_DNA"/>
</dbReference>
<dbReference type="STRING" id="41431.PCC8801_0800"/>
<protein>
    <submittedName>
        <fullName evidence="1">Uncharacterized protein</fullName>
    </submittedName>
</protein>
<evidence type="ECO:0000313" key="1">
    <source>
        <dbReference type="EMBL" id="ACK64882.1"/>
    </source>
</evidence>
<keyword evidence="2" id="KW-1185">Reference proteome</keyword>
<sequence length="162" mass="18244">MKKLTQIFLVLGGIVGFILLSGSPALGQPDSSCYMINQSGQVMDLSAICHKGVSWSTTESNQTAPASEFRSYSQVQNYDNTSQDWETDLPSRYQGYSLYSTRFPDDGSGIGQRIYSRVENRPSIVTYSHKTWEPGYDPSTPEGQQAQYDLTIRTLRVLDYFR</sequence>
<evidence type="ECO:0000313" key="2">
    <source>
        <dbReference type="Proteomes" id="UP000008204"/>
    </source>
</evidence>
<proteinExistence type="predicted"/>
<dbReference type="HOGENOM" id="CLU_1632646_0_0_3"/>
<gene>
    <name evidence="1" type="ordered locus">PCC8801_0800</name>
</gene>